<reference evidence="5 6" key="3">
    <citation type="journal article" date="2020" name="Int. J. Syst. Evol. Microbiol.">
        <title>Corynebacterium silvaticum sp. nov., a unique group of NTTB corynebacteria in wild boar and roe deer.</title>
        <authorList>
            <person name="Dangel A."/>
            <person name="Berger A."/>
            <person name="Rau J."/>
            <person name="Eisenberg T."/>
            <person name="Kampfer P."/>
            <person name="Margos G."/>
            <person name="Contzen M."/>
            <person name="Busse H.J."/>
            <person name="Konrad R."/>
            <person name="Peters M."/>
            <person name="Sting R."/>
            <person name="Sing A."/>
        </authorList>
    </citation>
    <scope>NUCLEOTIDE SEQUENCE [LARGE SCALE GENOMIC DNA]</scope>
    <source>
        <strain evidence="5 6">PO100/5</strain>
    </source>
</reference>
<dbReference type="Pfam" id="PF04213">
    <property type="entry name" value="HtaA"/>
    <property type="match status" value="1"/>
</dbReference>
<feature type="domain" description="Htaa" evidence="4">
    <location>
        <begin position="117"/>
        <end position="279"/>
    </location>
</feature>
<reference evidence="5 6" key="4">
    <citation type="journal article" date="2020" name="PLoS ONE">
        <title>Taxonomic classification of strain PO100/5 shows a broader geographic distribution and genetic markers of the recently described Corynebacterium silvaticum.</title>
        <authorList>
            <person name="Viana M.V.C."/>
            <person name="Profeta R."/>
            <person name="da Silva A.L."/>
            <person name="Hurtado R."/>
            <person name="Cerqueira J.C."/>
            <person name="Ribeiro B.F.S."/>
            <person name="Almeida M.O."/>
            <person name="Morais-Rodrigues F."/>
            <person name="Soares S.C."/>
            <person name="Oliveira M."/>
            <person name="Tavares L."/>
            <person name="Figueiredo H."/>
            <person name="Wattam A.R."/>
            <person name="Barh D."/>
            <person name="Ghosh P."/>
            <person name="Silva A."/>
            <person name="Azevedo V."/>
        </authorList>
    </citation>
    <scope>NUCLEOTIDE SEQUENCE [LARGE SCALE GENOMIC DNA]</scope>
    <source>
        <strain evidence="5 6">PO100/5</strain>
    </source>
</reference>
<dbReference type="GeneID" id="75008852"/>
<evidence type="ECO:0000259" key="4">
    <source>
        <dbReference type="Pfam" id="PF04213"/>
    </source>
</evidence>
<dbReference type="Proteomes" id="UP000195652">
    <property type="component" value="Chromosome"/>
</dbReference>
<dbReference type="AlphaFoldDB" id="A0A7U5KA02"/>
<protein>
    <submittedName>
        <fullName evidence="5">HtaA domain-containing protein</fullName>
    </submittedName>
</protein>
<evidence type="ECO:0000256" key="1">
    <source>
        <dbReference type="SAM" id="MobiDB-lite"/>
    </source>
</evidence>
<dbReference type="InterPro" id="IPR007331">
    <property type="entry name" value="Htaa"/>
</dbReference>
<dbReference type="KEGG" id="csil:CBE74_11595"/>
<proteinExistence type="predicted"/>
<accession>A0A7U5KA02</accession>
<keyword evidence="6" id="KW-1185">Reference proteome</keyword>
<sequence>MKNKYFYRSLIATTTLAALLPVTGLHATAEESASNSPLPAPSAPSATNTPTADTAVSETPEGTSTTDEKDSDADSNNKENKAATPTDVPTGTRNNNPAEKESKTPVAELAEGISNTGSLTWGIRTSFNNYTGGPTSVFGGAKENANKNEFTFELEKTSYNPTTERFEAQFKGGIQYKKYCNGTDTCELDLKLENPRIVIEKEGSFIYGKVTSKQYKKSETYTNNGDVPIAELYTAGADFKHTDDTASWSNIPSTLTQAGNKMFSEFYSVGSGLAPLSFTFNTTQHPEIKRPTFDNAKFRVASNSFNNKVPYELHRSIFNFNGNIVLATSGYRFTQHQGSGIALLDRDLNQKHFTDIKINEYGATTFDPENGDFYYVGKKEETTRNKKIYTDDKTTLFKVHVDQKSGFGNPEKVHTFEQGITALGYHPQTKTVAIVTPSQLGIIEQGKFTTQPLPSSSDLLKQENFEDYSESYLYGSPSNLNEPFELLPMDDGTFILNADGEGKKDGSKVYGLMVSIDPHKTYGVTAKLLKESGTSFVSLARSAAHSNGSTIVRANNNSYSKLSYAQSFEYSSGNLSSFEPVQTEDIAGWGNLFVNKEGQVISLNGSTGKLEWRDSQTFKPIKDIDPVAIPDGNKTYEHIHGPILQLDEGTFYVPSYDASAGEGNETYSLRKVYNPKFVPSVKDTDNREDLLKENPDNSDTHQPATPIWKIVLSVLGGLGLVGALVGFLFQTFLAR</sequence>
<evidence type="ECO:0000313" key="6">
    <source>
        <dbReference type="Proteomes" id="UP000195652"/>
    </source>
</evidence>
<gene>
    <name evidence="5" type="ORF">CBE74_11595</name>
</gene>
<keyword evidence="2" id="KW-0812">Transmembrane</keyword>
<reference evidence="5 6" key="1">
    <citation type="journal article" date="2014" name="BMC Vet. Res.">
        <title>First report of Corynebacterium pseudotuberculosis from caseous lymphadenitis lesions in Black Alentejano pig (Sus scrofa domesticus).</title>
        <authorList>
            <person name="Oliveira M."/>
            <person name="Barroco C."/>
            <person name="Mottola C."/>
            <person name="Santos R."/>
            <person name="Lemsaddek A."/>
            <person name="Tavares L."/>
            <person name="Semedo-Lemsaddek T."/>
        </authorList>
    </citation>
    <scope>NUCLEOTIDE SEQUENCE [LARGE SCALE GENOMIC DNA]</scope>
    <source>
        <strain evidence="5 6">PO100/5</strain>
    </source>
</reference>
<reference evidence="5 6" key="2">
    <citation type="journal article" date="2020" name="Antonie Van Leeuwenhoek">
        <title>Phylogenomic characterisation of a novel corynebacterial species pathogenic to animals.</title>
        <authorList>
            <person name="Moller J."/>
            <person name="Musella L."/>
            <person name="Melnikov V."/>
            <person name="Geissdorfer W."/>
            <person name="Burkovski A."/>
            <person name="Sangal V."/>
        </authorList>
    </citation>
    <scope>NUCLEOTIDE SEQUENCE [LARGE SCALE GENOMIC DNA]</scope>
    <source>
        <strain evidence="5 6">PO100/5</strain>
    </source>
</reference>
<name>A0A7U5KA02_9CORY</name>
<keyword evidence="3" id="KW-0732">Signal</keyword>
<organism evidence="5 6">
    <name type="scientific">Corynebacterium silvaticum</name>
    <dbReference type="NCBI Taxonomy" id="2320431"/>
    <lineage>
        <taxon>Bacteria</taxon>
        <taxon>Bacillati</taxon>
        <taxon>Actinomycetota</taxon>
        <taxon>Actinomycetes</taxon>
        <taxon>Mycobacteriales</taxon>
        <taxon>Corynebacteriaceae</taxon>
        <taxon>Corynebacterium</taxon>
    </lineage>
</organism>
<evidence type="ECO:0000256" key="2">
    <source>
        <dbReference type="SAM" id="Phobius"/>
    </source>
</evidence>
<dbReference type="RefSeq" id="WP_087454748.1">
    <property type="nucleotide sequence ID" value="NZ_CP021417.2"/>
</dbReference>
<dbReference type="EMBL" id="CP021417">
    <property type="protein sequence ID" value="ARU46976.1"/>
    <property type="molecule type" value="Genomic_DNA"/>
</dbReference>
<dbReference type="OrthoDB" id="7210788at2"/>
<feature type="chain" id="PRO_5043624575" evidence="3">
    <location>
        <begin position="28"/>
        <end position="735"/>
    </location>
</feature>
<evidence type="ECO:0000313" key="5">
    <source>
        <dbReference type="EMBL" id="ARU46976.1"/>
    </source>
</evidence>
<keyword evidence="2" id="KW-0472">Membrane</keyword>
<keyword evidence="2" id="KW-1133">Transmembrane helix</keyword>
<feature type="region of interest" description="Disordered" evidence="1">
    <location>
        <begin position="31"/>
        <end position="107"/>
    </location>
</feature>
<feature type="compositionally biased region" description="Low complexity" evidence="1">
    <location>
        <begin position="32"/>
        <end position="52"/>
    </location>
</feature>
<feature type="compositionally biased region" description="Polar residues" evidence="1">
    <location>
        <begin position="54"/>
        <end position="65"/>
    </location>
</feature>
<feature type="signal peptide" evidence="3">
    <location>
        <begin position="1"/>
        <end position="27"/>
    </location>
</feature>
<feature type="compositionally biased region" description="Polar residues" evidence="1">
    <location>
        <begin position="87"/>
        <end position="97"/>
    </location>
</feature>
<feature type="transmembrane region" description="Helical" evidence="2">
    <location>
        <begin position="707"/>
        <end position="729"/>
    </location>
</feature>
<evidence type="ECO:0000256" key="3">
    <source>
        <dbReference type="SAM" id="SignalP"/>
    </source>
</evidence>